<proteinExistence type="predicted"/>
<protein>
    <submittedName>
        <fullName evidence="1">Uncharacterized protein</fullName>
    </submittedName>
</protein>
<organism evidence="1 2">
    <name type="scientific">Leucobacter luti</name>
    <dbReference type="NCBI Taxonomy" id="340320"/>
    <lineage>
        <taxon>Bacteria</taxon>
        <taxon>Bacillati</taxon>
        <taxon>Actinomycetota</taxon>
        <taxon>Actinomycetes</taxon>
        <taxon>Micrococcales</taxon>
        <taxon>Microbacteriaceae</taxon>
        <taxon>Leucobacter</taxon>
    </lineage>
</organism>
<name>A0A4R6S6X2_9MICO</name>
<accession>A0A4R6S6X2</accession>
<dbReference type="EMBL" id="SNYA01000001">
    <property type="protein sequence ID" value="TDP95451.1"/>
    <property type="molecule type" value="Genomic_DNA"/>
</dbReference>
<reference evidence="1 2" key="1">
    <citation type="submission" date="2019-03" db="EMBL/GenBank/DDBJ databases">
        <title>Genomic analyses of the natural microbiome of Caenorhabditis elegans.</title>
        <authorList>
            <person name="Samuel B."/>
        </authorList>
    </citation>
    <scope>NUCLEOTIDE SEQUENCE [LARGE SCALE GENOMIC DNA]</scope>
    <source>
        <strain evidence="1 2">JUb18</strain>
    </source>
</reference>
<dbReference type="RefSeq" id="WP_133615439.1">
    <property type="nucleotide sequence ID" value="NZ_SNYA01000001.1"/>
</dbReference>
<dbReference type="Proteomes" id="UP000295601">
    <property type="component" value="Unassembled WGS sequence"/>
</dbReference>
<dbReference type="OrthoDB" id="4991383at2"/>
<evidence type="ECO:0000313" key="1">
    <source>
        <dbReference type="EMBL" id="TDP95451.1"/>
    </source>
</evidence>
<sequence>MSEAGFVGDSRARLHGVAEALVRAYRTLCAHPGSTSPQTCASCEQIEEVRDMIRCTDDSPFEASALCAHFQQELRALRGPERVALDQRLGA</sequence>
<comment type="caution">
    <text evidence="1">The sequence shown here is derived from an EMBL/GenBank/DDBJ whole genome shotgun (WGS) entry which is preliminary data.</text>
</comment>
<gene>
    <name evidence="1" type="ORF">EDF62_0140</name>
</gene>
<evidence type="ECO:0000313" key="2">
    <source>
        <dbReference type="Proteomes" id="UP000295601"/>
    </source>
</evidence>
<keyword evidence="2" id="KW-1185">Reference proteome</keyword>
<dbReference type="AlphaFoldDB" id="A0A4R6S6X2"/>